<evidence type="ECO:0000256" key="1">
    <source>
        <dbReference type="SAM" id="MobiDB-lite"/>
    </source>
</evidence>
<accession>A0ABR7RUB6</accession>
<evidence type="ECO:0000313" key="4">
    <source>
        <dbReference type="Proteomes" id="UP000744555"/>
    </source>
</evidence>
<dbReference type="InterPro" id="IPR050767">
    <property type="entry name" value="Sel1_AlgK"/>
</dbReference>
<comment type="caution">
    <text evidence="3">The sequence shown here is derived from an EMBL/GenBank/DDBJ whole genome shotgun (WGS) entry which is preliminary data.</text>
</comment>
<name>A0ABR7RUB6_AQUAC</name>
<reference evidence="3 4" key="1">
    <citation type="submission" date="2016-06" db="EMBL/GenBank/DDBJ databases">
        <authorList>
            <person name="Ramos C."/>
            <person name="Pintado A."/>
            <person name="Crespo-Gomez J.I."/>
        </authorList>
    </citation>
    <scope>NUCLEOTIDE SEQUENCE [LARGE SCALE GENOMIC DNA]</scope>
    <source>
        <strain evidence="3 4">AVO110</strain>
    </source>
</reference>
<feature type="signal peptide" evidence="2">
    <location>
        <begin position="1"/>
        <end position="26"/>
    </location>
</feature>
<dbReference type="SUPFAM" id="SSF81901">
    <property type="entry name" value="HCP-like"/>
    <property type="match status" value="1"/>
</dbReference>
<dbReference type="Gene3D" id="1.25.40.10">
    <property type="entry name" value="Tetratricopeptide repeat domain"/>
    <property type="match status" value="1"/>
</dbReference>
<feature type="chain" id="PRO_5045759995" description="Sel1 repeat family protein" evidence="2">
    <location>
        <begin position="27"/>
        <end position="300"/>
    </location>
</feature>
<dbReference type="Pfam" id="PF08238">
    <property type="entry name" value="Sel1"/>
    <property type="match status" value="4"/>
</dbReference>
<gene>
    <name evidence="3" type="ORF">A9179_00330</name>
</gene>
<organism evidence="3 4">
    <name type="scientific">Aquipseudomonas alcaligenes</name>
    <name type="common">Pseudomonas alcaligenes</name>
    <dbReference type="NCBI Taxonomy" id="43263"/>
    <lineage>
        <taxon>Bacteria</taxon>
        <taxon>Pseudomonadati</taxon>
        <taxon>Pseudomonadota</taxon>
        <taxon>Gammaproteobacteria</taxon>
        <taxon>Pseudomonadales</taxon>
        <taxon>Pseudomonadaceae</taxon>
        <taxon>Aquipseudomonas</taxon>
    </lineage>
</organism>
<dbReference type="SMART" id="SM00671">
    <property type="entry name" value="SEL1"/>
    <property type="match status" value="4"/>
</dbReference>
<evidence type="ECO:0000256" key="2">
    <source>
        <dbReference type="SAM" id="SignalP"/>
    </source>
</evidence>
<evidence type="ECO:0008006" key="5">
    <source>
        <dbReference type="Google" id="ProtNLM"/>
    </source>
</evidence>
<keyword evidence="2" id="KW-0732">Signal</keyword>
<proteinExistence type="predicted"/>
<dbReference type="EMBL" id="LZEU01000001">
    <property type="protein sequence ID" value="MBC9248710.1"/>
    <property type="molecule type" value="Genomic_DNA"/>
</dbReference>
<dbReference type="Proteomes" id="UP000744555">
    <property type="component" value="Unassembled WGS sequence"/>
</dbReference>
<sequence>MRLRLTKTLSTVFFILAAIHGVPAMAYPTFTCAYEKDHNPPLDAEADVWFQEARSLEKDLRDWPRVVELYEKAIAKNHWKAMHNLARLYRTGWPGRPGVEKDTQKMLDLYERMVELKVPLGYYNWAVSAERGKGMLRDEHMASSYMFQAAQLGSPQAQVALGNYFAFSLPREKQDGPMAEQYFQCAGAQDVPEAIIETAQFYEISKNNQPRALFYYQRAAALGSTKAFMQLYEVFNPQSDPAFTRGYQSNKPLADFYKARMYEVEENPELRFPALAKEHPLPPHPEQGLDAEHPNRRFEL</sequence>
<feature type="compositionally biased region" description="Basic and acidic residues" evidence="1">
    <location>
        <begin position="290"/>
        <end position="300"/>
    </location>
</feature>
<dbReference type="PANTHER" id="PTHR11102:SF159">
    <property type="entry name" value="SEL1 REPEAT FAMILY PROTEIN"/>
    <property type="match status" value="1"/>
</dbReference>
<evidence type="ECO:0000313" key="3">
    <source>
        <dbReference type="EMBL" id="MBC9248710.1"/>
    </source>
</evidence>
<feature type="region of interest" description="Disordered" evidence="1">
    <location>
        <begin position="277"/>
        <end position="300"/>
    </location>
</feature>
<keyword evidence="4" id="KW-1185">Reference proteome</keyword>
<dbReference type="InterPro" id="IPR006597">
    <property type="entry name" value="Sel1-like"/>
</dbReference>
<dbReference type="InterPro" id="IPR011990">
    <property type="entry name" value="TPR-like_helical_dom_sf"/>
</dbReference>
<dbReference type="PANTHER" id="PTHR11102">
    <property type="entry name" value="SEL-1-LIKE PROTEIN"/>
    <property type="match status" value="1"/>
</dbReference>
<protein>
    <recommendedName>
        <fullName evidence="5">Sel1 repeat family protein</fullName>
    </recommendedName>
</protein>